<dbReference type="SUPFAM" id="SSF52540">
    <property type="entry name" value="P-loop containing nucleoside triphosphate hydrolases"/>
    <property type="match status" value="1"/>
</dbReference>
<dbReference type="InterPro" id="IPR036961">
    <property type="entry name" value="Kinesin_motor_dom_sf"/>
</dbReference>
<evidence type="ECO:0000313" key="8">
    <source>
        <dbReference type="Proteomes" id="UP001274896"/>
    </source>
</evidence>
<dbReference type="EMBL" id="JAUCMX010000001">
    <property type="protein sequence ID" value="KAK3557436.1"/>
    <property type="molecule type" value="Genomic_DNA"/>
</dbReference>
<evidence type="ECO:0000256" key="2">
    <source>
        <dbReference type="ARBA" id="ARBA00022840"/>
    </source>
</evidence>
<keyword evidence="4 5" id="KW-0505">Motor protein</keyword>
<organism evidence="7 8">
    <name type="scientific">Hemibagrus guttatus</name>
    <dbReference type="NCBI Taxonomy" id="175788"/>
    <lineage>
        <taxon>Eukaryota</taxon>
        <taxon>Metazoa</taxon>
        <taxon>Chordata</taxon>
        <taxon>Craniata</taxon>
        <taxon>Vertebrata</taxon>
        <taxon>Euteleostomi</taxon>
        <taxon>Actinopterygii</taxon>
        <taxon>Neopterygii</taxon>
        <taxon>Teleostei</taxon>
        <taxon>Ostariophysi</taxon>
        <taxon>Siluriformes</taxon>
        <taxon>Bagridae</taxon>
        <taxon>Hemibagrus</taxon>
    </lineage>
</organism>
<protein>
    <recommendedName>
        <fullName evidence="6">Myosin motor domain-containing protein</fullName>
    </recommendedName>
</protein>
<evidence type="ECO:0000256" key="5">
    <source>
        <dbReference type="PROSITE-ProRule" id="PRU00782"/>
    </source>
</evidence>
<accession>A0AAE0VEL3</accession>
<comment type="caution">
    <text evidence="5">Lacks conserved residue(s) required for the propagation of feature annotation.</text>
</comment>
<keyword evidence="8" id="KW-1185">Reference proteome</keyword>
<feature type="domain" description="Myosin motor" evidence="6">
    <location>
        <begin position="1"/>
        <end position="72"/>
    </location>
</feature>
<feature type="non-terminal residue" evidence="7">
    <location>
        <position position="72"/>
    </location>
</feature>
<dbReference type="GO" id="GO:0003774">
    <property type="term" value="F:cytoskeletal motor activity"/>
    <property type="evidence" value="ECO:0007669"/>
    <property type="project" value="UniProtKB-UniRule"/>
</dbReference>
<dbReference type="Gene3D" id="3.40.850.10">
    <property type="entry name" value="Kinesin motor domain"/>
    <property type="match status" value="1"/>
</dbReference>
<comment type="similarity">
    <text evidence="5">Belongs to the TRAFAC class myosin-kinesin ATPase superfamily. Myosin family.</text>
</comment>
<dbReference type="AlphaFoldDB" id="A0AAE0VEL3"/>
<evidence type="ECO:0000256" key="3">
    <source>
        <dbReference type="ARBA" id="ARBA00023123"/>
    </source>
</evidence>
<reference evidence="7" key="1">
    <citation type="submission" date="2023-06" db="EMBL/GenBank/DDBJ databases">
        <title>Male Hemibagrus guttatus genome.</title>
        <authorList>
            <person name="Bian C."/>
        </authorList>
    </citation>
    <scope>NUCLEOTIDE SEQUENCE</scope>
    <source>
        <strain evidence="7">Male_cb2023</strain>
        <tissue evidence="7">Muscle</tissue>
    </source>
</reference>
<evidence type="ECO:0000256" key="1">
    <source>
        <dbReference type="ARBA" id="ARBA00022741"/>
    </source>
</evidence>
<evidence type="ECO:0000256" key="4">
    <source>
        <dbReference type="ARBA" id="ARBA00023175"/>
    </source>
</evidence>
<dbReference type="GO" id="GO:0048731">
    <property type="term" value="P:system development"/>
    <property type="evidence" value="ECO:0007669"/>
    <property type="project" value="UniProtKB-ARBA"/>
</dbReference>
<gene>
    <name evidence="7" type="ORF">QTP70_026634</name>
</gene>
<keyword evidence="5" id="KW-0009">Actin-binding</keyword>
<keyword evidence="2 5" id="KW-0067">ATP-binding</keyword>
<feature type="binding site" evidence="5">
    <location>
        <begin position="29"/>
        <end position="36"/>
    </location>
    <ligand>
        <name>ATP</name>
        <dbReference type="ChEBI" id="CHEBI:30616"/>
    </ligand>
</feature>
<dbReference type="GO" id="GO:0003779">
    <property type="term" value="F:actin binding"/>
    <property type="evidence" value="ECO:0007669"/>
    <property type="project" value="UniProtKB-KW"/>
</dbReference>
<dbReference type="Proteomes" id="UP001274896">
    <property type="component" value="Unassembled WGS sequence"/>
</dbReference>
<name>A0AAE0VEL3_9TELE</name>
<dbReference type="Pfam" id="PF00063">
    <property type="entry name" value="Myosin_head"/>
    <property type="match status" value="1"/>
</dbReference>
<evidence type="ECO:0000259" key="6">
    <source>
        <dbReference type="PROSITE" id="PS51456"/>
    </source>
</evidence>
<keyword evidence="3 5" id="KW-0518">Myosin</keyword>
<sequence length="72" mass="7958">MAHQLYPPIVAATLHVTLILKECNLSIYGEPGTGKTESTKVMLQFLAAVSGQRNRAVWKEQQILEANHILEG</sequence>
<comment type="caution">
    <text evidence="7">The sequence shown here is derived from an EMBL/GenBank/DDBJ whole genome shotgun (WGS) entry which is preliminary data.</text>
</comment>
<keyword evidence="1 5" id="KW-0547">Nucleotide-binding</keyword>
<dbReference type="GO" id="GO:0005524">
    <property type="term" value="F:ATP binding"/>
    <property type="evidence" value="ECO:0007669"/>
    <property type="project" value="UniProtKB-UniRule"/>
</dbReference>
<dbReference type="InterPro" id="IPR001609">
    <property type="entry name" value="Myosin_head_motor_dom-like"/>
</dbReference>
<dbReference type="InterPro" id="IPR027417">
    <property type="entry name" value="P-loop_NTPase"/>
</dbReference>
<evidence type="ECO:0000313" key="7">
    <source>
        <dbReference type="EMBL" id="KAK3557436.1"/>
    </source>
</evidence>
<dbReference type="GO" id="GO:0016459">
    <property type="term" value="C:myosin complex"/>
    <property type="evidence" value="ECO:0007669"/>
    <property type="project" value="UniProtKB-KW"/>
</dbReference>
<proteinExistence type="inferred from homology"/>
<dbReference type="PROSITE" id="PS51456">
    <property type="entry name" value="MYOSIN_MOTOR"/>
    <property type="match status" value="1"/>
</dbReference>